<sequence length="183" mass="20100">MGALEFQNEARRVRDRAEAVVDDERASTVPASLPAPRSVPHPAPWPDPQPLSEPETQEPPGDAVRRRLPLLREGIGQPDEVVDHSPAGAIVSAWNALQIFAEEILTRYPWVQPRRPVSGRVPPGELVRMLQRAGLHQEWVDVMDDLRRLRNAAVHGTAAVTPQAARDFIQGCKSAAIALEGLT</sequence>
<evidence type="ECO:0008006" key="4">
    <source>
        <dbReference type="Google" id="ProtNLM"/>
    </source>
</evidence>
<dbReference type="EMBL" id="BAAAHG010000066">
    <property type="protein sequence ID" value="GAA0929574.1"/>
    <property type="molecule type" value="Genomic_DNA"/>
</dbReference>
<accession>A0ABN1PLN6</accession>
<reference evidence="2 3" key="1">
    <citation type="journal article" date="2019" name="Int. J. Syst. Evol. Microbiol.">
        <title>The Global Catalogue of Microorganisms (GCM) 10K type strain sequencing project: providing services to taxonomists for standard genome sequencing and annotation.</title>
        <authorList>
            <consortium name="The Broad Institute Genomics Platform"/>
            <consortium name="The Broad Institute Genome Sequencing Center for Infectious Disease"/>
            <person name="Wu L."/>
            <person name="Ma J."/>
        </authorList>
    </citation>
    <scope>NUCLEOTIDE SEQUENCE [LARGE SCALE GENOMIC DNA]</scope>
    <source>
        <strain evidence="2 3">JCM 10673</strain>
    </source>
</reference>
<organism evidence="2 3">
    <name type="scientific">Streptomyces thermoalcalitolerans</name>
    <dbReference type="NCBI Taxonomy" id="65605"/>
    <lineage>
        <taxon>Bacteria</taxon>
        <taxon>Bacillati</taxon>
        <taxon>Actinomycetota</taxon>
        <taxon>Actinomycetes</taxon>
        <taxon>Kitasatosporales</taxon>
        <taxon>Streptomycetaceae</taxon>
        <taxon>Streptomyces</taxon>
    </lineage>
</organism>
<protein>
    <recommendedName>
        <fullName evidence="4">DUF4145 domain-containing protein</fullName>
    </recommendedName>
</protein>
<proteinExistence type="predicted"/>
<evidence type="ECO:0000256" key="1">
    <source>
        <dbReference type="SAM" id="MobiDB-lite"/>
    </source>
</evidence>
<dbReference type="Proteomes" id="UP001501005">
    <property type="component" value="Unassembled WGS sequence"/>
</dbReference>
<gene>
    <name evidence="2" type="ORF">GCM10009549_52530</name>
</gene>
<feature type="compositionally biased region" description="Basic and acidic residues" evidence="1">
    <location>
        <begin position="8"/>
        <end position="26"/>
    </location>
</feature>
<evidence type="ECO:0000313" key="2">
    <source>
        <dbReference type="EMBL" id="GAA0929574.1"/>
    </source>
</evidence>
<feature type="region of interest" description="Disordered" evidence="1">
    <location>
        <begin position="1"/>
        <end position="62"/>
    </location>
</feature>
<feature type="compositionally biased region" description="Pro residues" evidence="1">
    <location>
        <begin position="37"/>
        <end position="51"/>
    </location>
</feature>
<evidence type="ECO:0000313" key="3">
    <source>
        <dbReference type="Proteomes" id="UP001501005"/>
    </source>
</evidence>
<name>A0ABN1PLN6_9ACTN</name>
<keyword evidence="3" id="KW-1185">Reference proteome</keyword>
<comment type="caution">
    <text evidence="2">The sequence shown here is derived from an EMBL/GenBank/DDBJ whole genome shotgun (WGS) entry which is preliminary data.</text>
</comment>